<dbReference type="Gene3D" id="1.10.10.60">
    <property type="entry name" value="Homeodomain-like"/>
    <property type="match status" value="1"/>
</dbReference>
<gene>
    <name evidence="4" type="ORF">LLUC109_1189</name>
</gene>
<dbReference type="Pfam" id="PF13333">
    <property type="entry name" value="rve_2"/>
    <property type="match status" value="1"/>
</dbReference>
<comment type="function">
    <text evidence="1">Involved in the transposition of the insertion sequence.</text>
</comment>
<keyword evidence="2" id="KW-0175">Coiled coil</keyword>
<dbReference type="InterPro" id="IPR048020">
    <property type="entry name" value="Transpos_IS3"/>
</dbReference>
<evidence type="ECO:0000259" key="3">
    <source>
        <dbReference type="PROSITE" id="PS50994"/>
    </source>
</evidence>
<dbReference type="InterPro" id="IPR012337">
    <property type="entry name" value="RNaseH-like_sf"/>
</dbReference>
<protein>
    <submittedName>
        <fullName evidence="4">IS3-like element IS981 family transposase</fullName>
    </submittedName>
</protein>
<dbReference type="GO" id="GO:0003677">
    <property type="term" value="F:DNA binding"/>
    <property type="evidence" value="ECO:0007669"/>
    <property type="project" value="InterPro"/>
</dbReference>
<reference evidence="4 5" key="1">
    <citation type="journal article" date="2017" name="BMC Genomics">
        <title>Comparative and functional genomics of the Lactococcus lactis taxon; insights into evolution and niche adaptation.</title>
        <authorList>
            <person name="Kelleher P."/>
            <person name="Bottacini F."/>
            <person name="Mahony J."/>
            <person name="Kilcawley K.N."/>
            <person name="van Sinderen D."/>
        </authorList>
    </citation>
    <scope>NUCLEOTIDE SEQUENCE [LARGE SCALE GENOMIC DNA]</scope>
    <source>
        <strain evidence="4 5">UC109</strain>
    </source>
</reference>
<feature type="domain" description="Integrase catalytic" evidence="3">
    <location>
        <begin position="205"/>
        <end position="371"/>
    </location>
</feature>
<dbReference type="InterPro" id="IPR001584">
    <property type="entry name" value="Integrase_cat-core"/>
</dbReference>
<dbReference type="InterPro" id="IPR036397">
    <property type="entry name" value="RNaseH_sf"/>
</dbReference>
<dbReference type="Pfam" id="PF13276">
    <property type="entry name" value="HTH_21"/>
    <property type="match status" value="1"/>
</dbReference>
<accession>A0AAJ6MJ18</accession>
<dbReference type="InterPro" id="IPR050900">
    <property type="entry name" value="Transposase_IS3/IS150/IS904"/>
</dbReference>
<proteinExistence type="predicted"/>
<dbReference type="Gene3D" id="3.30.420.10">
    <property type="entry name" value="Ribonuclease H-like superfamily/Ribonuclease H"/>
    <property type="match status" value="1"/>
</dbReference>
<dbReference type="EMBL" id="CP015907">
    <property type="protein sequence ID" value="WOW93908.1"/>
    <property type="molecule type" value="Genomic_DNA"/>
</dbReference>
<dbReference type="GO" id="GO:0015074">
    <property type="term" value="P:DNA integration"/>
    <property type="evidence" value="ECO:0007669"/>
    <property type="project" value="InterPro"/>
</dbReference>
<evidence type="ECO:0000313" key="5">
    <source>
        <dbReference type="Proteomes" id="UP000192016"/>
    </source>
</evidence>
<dbReference type="InterPro" id="IPR025948">
    <property type="entry name" value="HTH-like_dom"/>
</dbReference>
<evidence type="ECO:0000256" key="1">
    <source>
        <dbReference type="ARBA" id="ARBA00002286"/>
    </source>
</evidence>
<dbReference type="NCBIfam" id="NF033516">
    <property type="entry name" value="transpos_IS3"/>
    <property type="match status" value="1"/>
</dbReference>
<dbReference type="GO" id="GO:0004803">
    <property type="term" value="F:transposase activity"/>
    <property type="evidence" value="ECO:0007669"/>
    <property type="project" value="InterPro"/>
</dbReference>
<dbReference type="Pfam" id="PF01527">
    <property type="entry name" value="HTH_Tnp_1"/>
    <property type="match status" value="1"/>
</dbReference>
<dbReference type="AlphaFoldDB" id="A0AAJ6MJ18"/>
<dbReference type="PROSITE" id="PS50994">
    <property type="entry name" value="INTEGRASE"/>
    <property type="match status" value="1"/>
</dbReference>
<dbReference type="SUPFAM" id="SSF53098">
    <property type="entry name" value="Ribonuclease H-like"/>
    <property type="match status" value="1"/>
</dbReference>
<evidence type="ECO:0000256" key="2">
    <source>
        <dbReference type="SAM" id="Coils"/>
    </source>
</evidence>
<evidence type="ECO:0000313" key="4">
    <source>
        <dbReference type="EMBL" id="WOW93908.1"/>
    </source>
</evidence>
<dbReference type="InterPro" id="IPR002514">
    <property type="entry name" value="Transposase_8"/>
</dbReference>
<dbReference type="RefSeq" id="WP_318175631.1">
    <property type="nucleotide sequence ID" value="NZ_CP015907.2"/>
</dbReference>
<organism evidence="4 5">
    <name type="scientific">Lactococcus lactis subsp. cremoris</name>
    <name type="common">Streptococcus cremoris</name>
    <dbReference type="NCBI Taxonomy" id="1359"/>
    <lineage>
        <taxon>Bacteria</taxon>
        <taxon>Bacillati</taxon>
        <taxon>Bacillota</taxon>
        <taxon>Bacilli</taxon>
        <taxon>Lactobacillales</taxon>
        <taxon>Streptococcaceae</taxon>
        <taxon>Lactococcus</taxon>
    </lineage>
</organism>
<dbReference type="InterPro" id="IPR009057">
    <property type="entry name" value="Homeodomain-like_sf"/>
</dbReference>
<feature type="coiled-coil region" evidence="2">
    <location>
        <begin position="58"/>
        <end position="85"/>
    </location>
</feature>
<dbReference type="GO" id="GO:0006313">
    <property type="term" value="P:DNA transposition"/>
    <property type="evidence" value="ECO:0007669"/>
    <property type="project" value="InterPro"/>
</dbReference>
<dbReference type="PANTHER" id="PTHR46889:SF7">
    <property type="entry name" value="TRANSPOSASE FOR INSERTION SEQUENCE ELEMENT IS904"/>
    <property type="match status" value="1"/>
</dbReference>
<dbReference type="SUPFAM" id="SSF46689">
    <property type="entry name" value="Homeodomain-like"/>
    <property type="match status" value="1"/>
</dbReference>
<sequence>MQKRYSKEFKETLIAFYHSGQSVVTQLSKEYDVAPATIYKWIDLYSKSNESSISKADFLELKRQLAKVKEERDNLKKSIDHIRREKEVSAADMAQTIQTLALNVRLSCQLLDVPESSYYERINRHPSKTQLRRQYLSLKISQLFNANRGIYGAPKIHHLLLKQGEKVGLKLVQKLMKQLQLKSVVIKKFKPGYSLSDHINRKNLIQTEPTKKNKVWSTDITYIPTQQGWAYLSTIMDRYTKKVIAWDLGKRMTVELVQITLNKAIKSQDYPESVILHSDQGSQYTSLEYEELLKYYGMTHSFSRRGYPYHNASLESWHGHLKREWVYQFKYKNFEEAYQSIFWYIEAFYNSKRIHQSLGYLTPNQFEKVSA</sequence>
<dbReference type="Proteomes" id="UP000192016">
    <property type="component" value="Chromosome"/>
</dbReference>
<dbReference type="PANTHER" id="PTHR46889">
    <property type="entry name" value="TRANSPOSASE INSF FOR INSERTION SEQUENCE IS3B-RELATED"/>
    <property type="match status" value="1"/>
</dbReference>
<name>A0AAJ6MJ18_LACLC</name>
<dbReference type="Pfam" id="PF00665">
    <property type="entry name" value="rve"/>
    <property type="match status" value="1"/>
</dbReference>